<accession>A0A1I3QNJ8</accession>
<gene>
    <name evidence="1" type="ORF">SAMN05216258_1532</name>
</gene>
<protein>
    <submittedName>
        <fullName evidence="1">Uncharacterized protein</fullName>
    </submittedName>
</protein>
<evidence type="ECO:0000313" key="1">
    <source>
        <dbReference type="EMBL" id="SFJ35370.1"/>
    </source>
</evidence>
<dbReference type="AlphaFoldDB" id="A0A1I3QNJ8"/>
<sequence length="58" mass="5975">MTQLTPAQRADAVRIVLCAHAIYTRCMALPVGALASAEAKAAAEPAHLDLQSDGGRDG</sequence>
<dbReference type="RefSeq" id="WP_177236420.1">
    <property type="nucleotide sequence ID" value="NZ_FOQH01000053.1"/>
</dbReference>
<name>A0A1I3QNJ8_9RHOB</name>
<proteinExistence type="predicted"/>
<organism evidence="1 2">
    <name type="scientific">Albimonas pacifica</name>
    <dbReference type="NCBI Taxonomy" id="1114924"/>
    <lineage>
        <taxon>Bacteria</taxon>
        <taxon>Pseudomonadati</taxon>
        <taxon>Pseudomonadota</taxon>
        <taxon>Alphaproteobacteria</taxon>
        <taxon>Rhodobacterales</taxon>
        <taxon>Paracoccaceae</taxon>
        <taxon>Albimonas</taxon>
    </lineage>
</organism>
<dbReference type="STRING" id="1114924.SAMN05216258_1532"/>
<reference evidence="1 2" key="1">
    <citation type="submission" date="2016-10" db="EMBL/GenBank/DDBJ databases">
        <authorList>
            <person name="de Groot N.N."/>
        </authorList>
    </citation>
    <scope>NUCLEOTIDE SEQUENCE [LARGE SCALE GENOMIC DNA]</scope>
    <source>
        <strain evidence="1 2">CGMCC 1.11030</strain>
    </source>
</reference>
<keyword evidence="2" id="KW-1185">Reference proteome</keyword>
<evidence type="ECO:0000313" key="2">
    <source>
        <dbReference type="Proteomes" id="UP000199377"/>
    </source>
</evidence>
<dbReference type="EMBL" id="FOQH01000053">
    <property type="protein sequence ID" value="SFJ35370.1"/>
    <property type="molecule type" value="Genomic_DNA"/>
</dbReference>
<dbReference type="Proteomes" id="UP000199377">
    <property type="component" value="Unassembled WGS sequence"/>
</dbReference>